<evidence type="ECO:0000256" key="10">
    <source>
        <dbReference type="ARBA" id="ARBA00023319"/>
    </source>
</evidence>
<dbReference type="InterPro" id="IPR013098">
    <property type="entry name" value="Ig_I-set"/>
</dbReference>
<evidence type="ECO:0000256" key="5">
    <source>
        <dbReference type="ARBA" id="ARBA00022989"/>
    </source>
</evidence>
<keyword evidence="8" id="KW-0675">Receptor</keyword>
<keyword evidence="7" id="KW-1015">Disulfide bond</keyword>
<dbReference type="Pfam" id="PF07679">
    <property type="entry name" value="I-set"/>
    <property type="match status" value="1"/>
</dbReference>
<evidence type="ECO:0000256" key="2">
    <source>
        <dbReference type="ARBA" id="ARBA00022475"/>
    </source>
</evidence>
<evidence type="ECO:0000256" key="4">
    <source>
        <dbReference type="ARBA" id="ARBA00022729"/>
    </source>
</evidence>
<dbReference type="PROSITE" id="PS50835">
    <property type="entry name" value="IG_LIKE"/>
    <property type="match status" value="2"/>
</dbReference>
<dbReference type="Gene3D" id="2.60.40.10">
    <property type="entry name" value="Immunoglobulins"/>
    <property type="match status" value="2"/>
</dbReference>
<dbReference type="SUPFAM" id="SSF48726">
    <property type="entry name" value="Immunoglobulin"/>
    <property type="match status" value="2"/>
</dbReference>
<dbReference type="GO" id="GO:0005886">
    <property type="term" value="C:plasma membrane"/>
    <property type="evidence" value="ECO:0007669"/>
    <property type="project" value="UniProtKB-SubCell"/>
</dbReference>
<dbReference type="PANTHER" id="PTHR25466">
    <property type="entry name" value="T-LYMPHOCYTE ACTIVATION ANTIGEN"/>
    <property type="match status" value="1"/>
</dbReference>
<dbReference type="EMBL" id="OQ865376">
    <property type="protein sequence ID" value="WHV01282.1"/>
    <property type="molecule type" value="Genomic_DNA"/>
</dbReference>
<evidence type="ECO:0000256" key="7">
    <source>
        <dbReference type="ARBA" id="ARBA00023157"/>
    </source>
</evidence>
<proteinExistence type="predicted"/>
<evidence type="ECO:0000256" key="1">
    <source>
        <dbReference type="ARBA" id="ARBA00004251"/>
    </source>
</evidence>
<evidence type="ECO:0000313" key="12">
    <source>
        <dbReference type="EMBL" id="WHV01282.1"/>
    </source>
</evidence>
<gene>
    <name evidence="12" type="ORF">CDPV99-166</name>
</gene>
<organism evidence="12">
    <name type="scientific">Condorpox virus</name>
    <dbReference type="NCBI Taxonomy" id="3049970"/>
    <lineage>
        <taxon>Viruses</taxon>
        <taxon>Varidnaviria</taxon>
        <taxon>Bamfordvirae</taxon>
        <taxon>Nucleocytoviricota</taxon>
        <taxon>Pokkesviricetes</taxon>
        <taxon>Chitovirales</taxon>
        <taxon>Poxviridae</taxon>
        <taxon>Chordopoxvirinae</taxon>
        <taxon>Avipoxvirus</taxon>
    </lineage>
</organism>
<dbReference type="GO" id="GO:0071222">
    <property type="term" value="P:cellular response to lipopolysaccharide"/>
    <property type="evidence" value="ECO:0007669"/>
    <property type="project" value="TreeGrafter"/>
</dbReference>
<dbReference type="Pfam" id="PF00047">
    <property type="entry name" value="ig"/>
    <property type="match status" value="1"/>
</dbReference>
<keyword evidence="2" id="KW-1003">Cell membrane</keyword>
<keyword evidence="4" id="KW-0732">Signal</keyword>
<keyword evidence="5" id="KW-1133">Transmembrane helix</keyword>
<dbReference type="PANTHER" id="PTHR25466:SF9">
    <property type="entry name" value="FIBRONECTIN TYPE-III DOMAIN-CONTAINING PROTEIN"/>
    <property type="match status" value="1"/>
</dbReference>
<comment type="subcellular location">
    <subcellularLocation>
        <location evidence="1">Cell membrane</location>
        <topology evidence="1">Single-pass type I membrane protein</topology>
    </subcellularLocation>
</comment>
<feature type="domain" description="Ig-like" evidence="11">
    <location>
        <begin position="266"/>
        <end position="356"/>
    </location>
</feature>
<name>A0AAT9UNW1_9POXV</name>
<evidence type="ECO:0000256" key="6">
    <source>
        <dbReference type="ARBA" id="ARBA00023136"/>
    </source>
</evidence>
<keyword evidence="3" id="KW-0812">Transmembrane</keyword>
<dbReference type="InterPro" id="IPR051713">
    <property type="entry name" value="T-cell_Activation_Regulation"/>
</dbReference>
<dbReference type="InterPro" id="IPR007110">
    <property type="entry name" value="Ig-like_dom"/>
</dbReference>
<protein>
    <submittedName>
        <fullName evidence="12">IgI 3 NCAM-1</fullName>
    </submittedName>
</protein>
<sequence>MLQVVSIPDVKRVYTKDFKSMFCEIHFIYMNGIIKKELLLLVFLGLINVSRAFVLVNTPDSYLLVPRNSSINVTCTFTDDQGAGTDTVSVSWSRENDNQDIKEGIDTNWNETSQLGETRLHIPNVTNEEEEYLCLVYINGSTDYKRINIQGINNITHEKTLDNKVEVTPYMEEVNICDGPPLKLNCSFIFKDPCTGGVRVDWWEYNNDTKTWEKHVSGISWVSNNLNGTGWLNISNPGIETTFMCVVMCWDVGNIGLRVTVPVPPPHQGQKIKASHTQYPAVRNMSLILVCDIDKDSYSESGWWSNGRNIDNGKKHTLDTKKNSIELIIKEVGEEDEGQYTCWVSKDGWWDAASLTVYISEESAISVNLVTSFINSLLQIKKSW</sequence>
<accession>A0AAT9UNW1</accession>
<dbReference type="SMART" id="SM00409">
    <property type="entry name" value="IG"/>
    <property type="match status" value="3"/>
</dbReference>
<keyword evidence="10" id="KW-0393">Immunoglobulin domain</keyword>
<evidence type="ECO:0000259" key="11">
    <source>
        <dbReference type="PROSITE" id="PS50835"/>
    </source>
</evidence>
<dbReference type="GO" id="GO:0006955">
    <property type="term" value="P:immune response"/>
    <property type="evidence" value="ECO:0007669"/>
    <property type="project" value="TreeGrafter"/>
</dbReference>
<dbReference type="InterPro" id="IPR013151">
    <property type="entry name" value="Immunoglobulin_dom"/>
</dbReference>
<feature type="domain" description="Ig-like" evidence="11">
    <location>
        <begin position="68"/>
        <end position="148"/>
    </location>
</feature>
<reference evidence="12" key="1">
    <citation type="submission" date="2023-04" db="EMBL/GenBank/DDBJ databases">
        <title>Genomic characterization of avipoxvirus isolates from Andean condor (Vultur gryphus).</title>
        <authorList>
            <person name="Butt S.L."/>
            <person name="Do Nascimento G.M."/>
            <person name="Tripathy D.N."/>
            <person name="Diel D.G."/>
        </authorList>
    </citation>
    <scope>NUCLEOTIDE SEQUENCE</scope>
    <source>
        <strain evidence="12">CDPV99</strain>
    </source>
</reference>
<dbReference type="GO" id="GO:0007166">
    <property type="term" value="P:cell surface receptor signaling pathway"/>
    <property type="evidence" value="ECO:0007669"/>
    <property type="project" value="TreeGrafter"/>
</dbReference>
<evidence type="ECO:0000256" key="3">
    <source>
        <dbReference type="ARBA" id="ARBA00022692"/>
    </source>
</evidence>
<keyword evidence="6" id="KW-0472">Membrane</keyword>
<dbReference type="InterPro" id="IPR036179">
    <property type="entry name" value="Ig-like_dom_sf"/>
</dbReference>
<evidence type="ECO:0000256" key="8">
    <source>
        <dbReference type="ARBA" id="ARBA00023170"/>
    </source>
</evidence>
<dbReference type="InterPro" id="IPR013783">
    <property type="entry name" value="Ig-like_fold"/>
</dbReference>
<keyword evidence="9" id="KW-0325">Glycoprotein</keyword>
<dbReference type="InterPro" id="IPR003599">
    <property type="entry name" value="Ig_sub"/>
</dbReference>
<evidence type="ECO:0000256" key="9">
    <source>
        <dbReference type="ARBA" id="ARBA00023180"/>
    </source>
</evidence>